<comment type="caution">
    <text evidence="1">The sequence shown here is derived from an EMBL/GenBank/DDBJ whole genome shotgun (WGS) entry which is preliminary data.</text>
</comment>
<reference evidence="1 2" key="1">
    <citation type="submission" date="2020-02" db="EMBL/GenBank/DDBJ databases">
        <title>Characterization of phylogenetic diversity of novel bifidobacterial species isolated in Czech ZOOs.</title>
        <authorList>
            <person name="Lugli G.A."/>
            <person name="Vera N.B."/>
            <person name="Ventura M."/>
        </authorList>
    </citation>
    <scope>NUCLEOTIDE SEQUENCE [LARGE SCALE GENOMIC DNA]</scope>
    <source>
        <strain evidence="1 2">DSM 109957</strain>
    </source>
</reference>
<evidence type="ECO:0000313" key="2">
    <source>
        <dbReference type="Proteomes" id="UP000532194"/>
    </source>
</evidence>
<sequence>MADKQWYFNMVTEQPELGPKSPIDQRMGPYRSREEALHAWDIVKSRNAEWEEQDRQWKGNR</sequence>
<evidence type="ECO:0008006" key="3">
    <source>
        <dbReference type="Google" id="ProtNLM"/>
    </source>
</evidence>
<evidence type="ECO:0000313" key="1">
    <source>
        <dbReference type="EMBL" id="NMM93101.1"/>
    </source>
</evidence>
<keyword evidence="2" id="KW-1185">Reference proteome</keyword>
<protein>
    <recommendedName>
        <fullName evidence="3">SPOR domain-containing protein</fullName>
    </recommendedName>
</protein>
<gene>
    <name evidence="1" type="ORF">G1C95_0286</name>
</gene>
<organism evidence="1 2">
    <name type="scientific">Bifidobacterium oedipodis</name>
    <dbReference type="NCBI Taxonomy" id="2675322"/>
    <lineage>
        <taxon>Bacteria</taxon>
        <taxon>Bacillati</taxon>
        <taxon>Actinomycetota</taxon>
        <taxon>Actinomycetes</taxon>
        <taxon>Bifidobacteriales</taxon>
        <taxon>Bifidobacteriaceae</taxon>
        <taxon>Bifidobacterium</taxon>
    </lineage>
</organism>
<dbReference type="AlphaFoldDB" id="A0A7Y0EPW5"/>
<dbReference type="RefSeq" id="WP_169171154.1">
    <property type="nucleotide sequence ID" value="NZ_JAAIII010000001.1"/>
</dbReference>
<dbReference type="EMBL" id="JAAIII010000001">
    <property type="protein sequence ID" value="NMM93101.1"/>
    <property type="molecule type" value="Genomic_DNA"/>
</dbReference>
<dbReference type="Proteomes" id="UP000532194">
    <property type="component" value="Unassembled WGS sequence"/>
</dbReference>
<name>A0A7Y0EPW5_9BIFI</name>
<accession>A0A7Y0EPW5</accession>
<proteinExistence type="predicted"/>